<evidence type="ECO:0000313" key="3">
    <source>
        <dbReference type="Proteomes" id="UP001151529"/>
    </source>
</evidence>
<gene>
    <name evidence="2" type="ORF">OIU85_027690</name>
</gene>
<keyword evidence="1" id="KW-0472">Membrane</keyword>
<dbReference type="Proteomes" id="UP001151529">
    <property type="component" value="Chromosome 4"/>
</dbReference>
<keyword evidence="3" id="KW-1185">Reference proteome</keyword>
<keyword evidence="1" id="KW-0812">Transmembrane</keyword>
<sequence>MNAEICLDKCWINAAALISAREIVGAIAGSSVLIDAGGIVGMIVVVFLDFCWSNFWDDQTLKKDIRIENSTQFFMKFLGKMLFMIEVIRDNPESETTESDDKNQDLTRVSAYGKMTLARIASALDEEHGKFL</sequence>
<comment type="caution">
    <text evidence="2">The sequence shown here is derived from an EMBL/GenBank/DDBJ whole genome shotgun (WGS) entry which is preliminary data.</text>
</comment>
<reference evidence="2" key="2">
    <citation type="journal article" date="2023" name="Int. J. Mol. Sci.">
        <title>De Novo Assembly and Annotation of 11 Diverse Shrub Willow (Salix) Genomes Reveals Novel Gene Organization in Sex-Linked Regions.</title>
        <authorList>
            <person name="Hyden B."/>
            <person name="Feng K."/>
            <person name="Yates T.B."/>
            <person name="Jawdy S."/>
            <person name="Cereghino C."/>
            <person name="Smart L.B."/>
            <person name="Muchero W."/>
        </authorList>
    </citation>
    <scope>NUCLEOTIDE SEQUENCE [LARGE SCALE GENOMIC DNA]</scope>
    <source>
        <tissue evidence="2">Shoot tip</tissue>
    </source>
</reference>
<reference evidence="2" key="1">
    <citation type="submission" date="2022-11" db="EMBL/GenBank/DDBJ databases">
        <authorList>
            <person name="Hyden B.L."/>
            <person name="Feng K."/>
            <person name="Yates T."/>
            <person name="Jawdy S."/>
            <person name="Smart L.B."/>
            <person name="Muchero W."/>
        </authorList>
    </citation>
    <scope>NUCLEOTIDE SEQUENCE</scope>
    <source>
        <tissue evidence="2">Shoot tip</tissue>
    </source>
</reference>
<organism evidence="2 3">
    <name type="scientific">Salix viminalis</name>
    <name type="common">Common osier</name>
    <name type="synonym">Basket willow</name>
    <dbReference type="NCBI Taxonomy" id="40686"/>
    <lineage>
        <taxon>Eukaryota</taxon>
        <taxon>Viridiplantae</taxon>
        <taxon>Streptophyta</taxon>
        <taxon>Embryophyta</taxon>
        <taxon>Tracheophyta</taxon>
        <taxon>Spermatophyta</taxon>
        <taxon>Magnoliopsida</taxon>
        <taxon>eudicotyledons</taxon>
        <taxon>Gunneridae</taxon>
        <taxon>Pentapetalae</taxon>
        <taxon>rosids</taxon>
        <taxon>fabids</taxon>
        <taxon>Malpighiales</taxon>
        <taxon>Salicaceae</taxon>
        <taxon>Saliceae</taxon>
        <taxon>Salix</taxon>
    </lineage>
</organism>
<feature type="transmembrane region" description="Helical" evidence="1">
    <location>
        <begin position="36"/>
        <end position="56"/>
    </location>
</feature>
<dbReference type="EMBL" id="JAPFFL010000008">
    <property type="protein sequence ID" value="KAJ6707359.1"/>
    <property type="molecule type" value="Genomic_DNA"/>
</dbReference>
<proteinExistence type="predicted"/>
<name>A0A9Q0TAH2_SALVM</name>
<keyword evidence="1" id="KW-1133">Transmembrane helix</keyword>
<evidence type="ECO:0000313" key="2">
    <source>
        <dbReference type="EMBL" id="KAJ6707359.1"/>
    </source>
</evidence>
<protein>
    <submittedName>
        <fullName evidence="2">Uncharacterized protein</fullName>
    </submittedName>
</protein>
<accession>A0A9Q0TAH2</accession>
<evidence type="ECO:0000256" key="1">
    <source>
        <dbReference type="SAM" id="Phobius"/>
    </source>
</evidence>
<dbReference type="AlphaFoldDB" id="A0A9Q0TAH2"/>